<reference evidence="1 2" key="1">
    <citation type="journal article" date="2021" name="Elife">
        <title>Chloroplast acquisition without the gene transfer in kleptoplastic sea slugs, Plakobranchus ocellatus.</title>
        <authorList>
            <person name="Maeda T."/>
            <person name="Takahashi S."/>
            <person name="Yoshida T."/>
            <person name="Shimamura S."/>
            <person name="Takaki Y."/>
            <person name="Nagai Y."/>
            <person name="Toyoda A."/>
            <person name="Suzuki Y."/>
            <person name="Arimoto A."/>
            <person name="Ishii H."/>
            <person name="Satoh N."/>
            <person name="Nishiyama T."/>
            <person name="Hasebe M."/>
            <person name="Maruyama T."/>
            <person name="Minagawa J."/>
            <person name="Obokata J."/>
            <person name="Shigenobu S."/>
        </authorList>
    </citation>
    <scope>NUCLEOTIDE SEQUENCE [LARGE SCALE GENOMIC DNA]</scope>
</reference>
<sequence>MIMWAIFVSIHDSRHCMQCMLACLGPLTWRGPERGVGGGVASAGQRTVTSADWSSSLIILPLLPASPHLSNKLKLSAPSSLHRFSGSEFLPRSSGHSIHTTLVEVI</sequence>
<organism evidence="1 2">
    <name type="scientific">Elysia marginata</name>
    <dbReference type="NCBI Taxonomy" id="1093978"/>
    <lineage>
        <taxon>Eukaryota</taxon>
        <taxon>Metazoa</taxon>
        <taxon>Spiralia</taxon>
        <taxon>Lophotrochozoa</taxon>
        <taxon>Mollusca</taxon>
        <taxon>Gastropoda</taxon>
        <taxon>Heterobranchia</taxon>
        <taxon>Euthyneura</taxon>
        <taxon>Panpulmonata</taxon>
        <taxon>Sacoglossa</taxon>
        <taxon>Placobranchoidea</taxon>
        <taxon>Plakobranchidae</taxon>
        <taxon>Elysia</taxon>
    </lineage>
</organism>
<accession>A0AAV4JV18</accession>
<evidence type="ECO:0000313" key="2">
    <source>
        <dbReference type="Proteomes" id="UP000762676"/>
    </source>
</evidence>
<evidence type="ECO:0008006" key="3">
    <source>
        <dbReference type="Google" id="ProtNLM"/>
    </source>
</evidence>
<dbReference type="EMBL" id="BMAT01003484">
    <property type="protein sequence ID" value="GFS26539.1"/>
    <property type="molecule type" value="Genomic_DNA"/>
</dbReference>
<gene>
    <name evidence="1" type="ORF">ElyMa_001721700</name>
</gene>
<name>A0AAV4JV18_9GAST</name>
<protein>
    <recommendedName>
        <fullName evidence="3">Secreted protein</fullName>
    </recommendedName>
</protein>
<dbReference type="AlphaFoldDB" id="A0AAV4JV18"/>
<keyword evidence="2" id="KW-1185">Reference proteome</keyword>
<comment type="caution">
    <text evidence="1">The sequence shown here is derived from an EMBL/GenBank/DDBJ whole genome shotgun (WGS) entry which is preliminary data.</text>
</comment>
<evidence type="ECO:0000313" key="1">
    <source>
        <dbReference type="EMBL" id="GFS26539.1"/>
    </source>
</evidence>
<dbReference type="Proteomes" id="UP000762676">
    <property type="component" value="Unassembled WGS sequence"/>
</dbReference>
<proteinExistence type="predicted"/>